<organism evidence="1 2">
    <name type="scientific">Vallicoccus soli</name>
    <dbReference type="NCBI Taxonomy" id="2339232"/>
    <lineage>
        <taxon>Bacteria</taxon>
        <taxon>Bacillati</taxon>
        <taxon>Actinomycetota</taxon>
        <taxon>Actinomycetes</taxon>
        <taxon>Motilibacterales</taxon>
        <taxon>Vallicoccaceae</taxon>
        <taxon>Vallicoccus</taxon>
    </lineage>
</organism>
<evidence type="ECO:0000313" key="1">
    <source>
        <dbReference type="EMBL" id="RJK94807.1"/>
    </source>
</evidence>
<proteinExistence type="predicted"/>
<evidence type="ECO:0000313" key="2">
    <source>
        <dbReference type="Proteomes" id="UP000265614"/>
    </source>
</evidence>
<dbReference type="RefSeq" id="WP_119950989.1">
    <property type="nucleotide sequence ID" value="NZ_QZEZ01000006.1"/>
</dbReference>
<comment type="caution">
    <text evidence="1">The sequence shown here is derived from an EMBL/GenBank/DDBJ whole genome shotgun (WGS) entry which is preliminary data.</text>
</comment>
<accession>A0A3A3YVU0</accession>
<sequence length="130" mass="13389">MTATTQPGDALAAPLAAAVRLGFAAWFLARPEVPARALGVPDRPALRRVAHVVAARELVLGTGTLAALAAGRRTDGWVRAMAVADAVNGSCVLAATLLGQVPGRRGLGLAAFDLSGTLSELWLARRLARD</sequence>
<dbReference type="Proteomes" id="UP000265614">
    <property type="component" value="Unassembled WGS sequence"/>
</dbReference>
<protein>
    <recommendedName>
        <fullName evidence="3">DUF4267 domain-containing protein</fullName>
    </recommendedName>
</protein>
<dbReference type="EMBL" id="QZEZ01000006">
    <property type="protein sequence ID" value="RJK94807.1"/>
    <property type="molecule type" value="Genomic_DNA"/>
</dbReference>
<gene>
    <name evidence="1" type="ORF">D5H78_13390</name>
</gene>
<evidence type="ECO:0008006" key="3">
    <source>
        <dbReference type="Google" id="ProtNLM"/>
    </source>
</evidence>
<reference evidence="1 2" key="1">
    <citation type="submission" date="2018-09" db="EMBL/GenBank/DDBJ databases">
        <title>YIM 75000 draft genome.</title>
        <authorList>
            <person name="Tang S."/>
            <person name="Feng Y."/>
        </authorList>
    </citation>
    <scope>NUCLEOTIDE SEQUENCE [LARGE SCALE GENOMIC DNA]</scope>
    <source>
        <strain evidence="1 2">YIM 75000</strain>
    </source>
</reference>
<name>A0A3A3YVU0_9ACTN</name>
<keyword evidence="2" id="KW-1185">Reference proteome</keyword>
<dbReference type="AlphaFoldDB" id="A0A3A3YVU0"/>